<organism evidence="6">
    <name type="scientific">viral metagenome</name>
    <dbReference type="NCBI Taxonomy" id="1070528"/>
    <lineage>
        <taxon>unclassified sequences</taxon>
        <taxon>metagenomes</taxon>
        <taxon>organismal metagenomes</taxon>
    </lineage>
</organism>
<keyword evidence="2" id="KW-0677">Repeat</keyword>
<dbReference type="Pfam" id="PF00096">
    <property type="entry name" value="zf-C2H2"/>
    <property type="match status" value="1"/>
</dbReference>
<evidence type="ECO:0000259" key="5">
    <source>
        <dbReference type="PROSITE" id="PS50157"/>
    </source>
</evidence>
<dbReference type="AlphaFoldDB" id="A0A6C0KKK9"/>
<accession>A0A6C0KKK9</accession>
<dbReference type="EMBL" id="MN740935">
    <property type="protein sequence ID" value="QHU18505.1"/>
    <property type="molecule type" value="Genomic_DNA"/>
</dbReference>
<feature type="domain" description="C2H2-type" evidence="5">
    <location>
        <begin position="13"/>
        <end position="41"/>
    </location>
</feature>
<dbReference type="Gene3D" id="3.30.160.60">
    <property type="entry name" value="Classic Zinc Finger"/>
    <property type="match status" value="2"/>
</dbReference>
<evidence type="ECO:0000256" key="1">
    <source>
        <dbReference type="ARBA" id="ARBA00022723"/>
    </source>
</evidence>
<dbReference type="GO" id="GO:0008270">
    <property type="term" value="F:zinc ion binding"/>
    <property type="evidence" value="ECO:0007669"/>
    <property type="project" value="UniProtKB-KW"/>
</dbReference>
<evidence type="ECO:0000256" key="4">
    <source>
        <dbReference type="ARBA" id="ARBA00022833"/>
    </source>
</evidence>
<evidence type="ECO:0000313" key="6">
    <source>
        <dbReference type="EMBL" id="QHU18505.1"/>
    </source>
</evidence>
<dbReference type="GO" id="GO:0000981">
    <property type="term" value="F:DNA-binding transcription factor activity, RNA polymerase II-specific"/>
    <property type="evidence" value="ECO:0007669"/>
    <property type="project" value="TreeGrafter"/>
</dbReference>
<dbReference type="GO" id="GO:0005634">
    <property type="term" value="C:nucleus"/>
    <property type="evidence" value="ECO:0007669"/>
    <property type="project" value="TreeGrafter"/>
</dbReference>
<keyword evidence="1" id="KW-0479">Metal-binding</keyword>
<keyword evidence="3" id="KW-0863">Zinc-finger</keyword>
<dbReference type="PANTHER" id="PTHR24408:SF58">
    <property type="entry name" value="TRANSCRIPTION FACTOR (TFIIIA), PUTATIVE (AFU_ORTHOLOGUE AFUA_1G05150)-RELATED"/>
    <property type="match status" value="1"/>
</dbReference>
<sequence length="155" mass="17518">MAYEYIKTPNGSYECPHCHEIKKNQSTMHMHYRANHDGALKHKCKDCDYETSTKQTLDNHILAKHPAVNQERVKGFECTSCEFKSVSRAGLRSHYLLRHLSKEVSKYLGKTEAGDIQCTGCGTEFSSKPSFIYHLAKCLPQVTVAKPQVKEALGI</sequence>
<proteinExistence type="predicted"/>
<dbReference type="GO" id="GO:0043565">
    <property type="term" value="F:sequence-specific DNA binding"/>
    <property type="evidence" value="ECO:0007669"/>
    <property type="project" value="TreeGrafter"/>
</dbReference>
<evidence type="ECO:0000256" key="3">
    <source>
        <dbReference type="ARBA" id="ARBA00022771"/>
    </source>
</evidence>
<dbReference type="SMART" id="SM00355">
    <property type="entry name" value="ZnF_C2H2"/>
    <property type="match status" value="4"/>
</dbReference>
<dbReference type="PROSITE" id="PS50157">
    <property type="entry name" value="ZINC_FINGER_C2H2_2"/>
    <property type="match status" value="1"/>
</dbReference>
<dbReference type="InterPro" id="IPR013087">
    <property type="entry name" value="Znf_C2H2_type"/>
</dbReference>
<keyword evidence="4" id="KW-0862">Zinc</keyword>
<reference evidence="6" key="1">
    <citation type="journal article" date="2020" name="Nature">
        <title>Giant virus diversity and host interactions through global metagenomics.</title>
        <authorList>
            <person name="Schulz F."/>
            <person name="Roux S."/>
            <person name="Paez-Espino D."/>
            <person name="Jungbluth S."/>
            <person name="Walsh D.A."/>
            <person name="Denef V.J."/>
            <person name="McMahon K.D."/>
            <person name="Konstantinidis K.T."/>
            <person name="Eloe-Fadrosh E.A."/>
            <person name="Kyrpides N.C."/>
            <person name="Woyke T."/>
        </authorList>
    </citation>
    <scope>NUCLEOTIDE SEQUENCE</scope>
    <source>
        <strain evidence="6">GVMAG-S-3300013006-138</strain>
    </source>
</reference>
<protein>
    <recommendedName>
        <fullName evidence="5">C2H2-type domain-containing protein</fullName>
    </recommendedName>
</protein>
<name>A0A6C0KKK9_9ZZZZ</name>
<dbReference type="SUPFAM" id="SSF57667">
    <property type="entry name" value="beta-beta-alpha zinc fingers"/>
    <property type="match status" value="1"/>
</dbReference>
<dbReference type="InterPro" id="IPR036236">
    <property type="entry name" value="Znf_C2H2_sf"/>
</dbReference>
<dbReference type="PANTHER" id="PTHR24408">
    <property type="entry name" value="ZINC FINGER PROTEIN"/>
    <property type="match status" value="1"/>
</dbReference>
<evidence type="ECO:0000256" key="2">
    <source>
        <dbReference type="ARBA" id="ARBA00022737"/>
    </source>
</evidence>